<feature type="compositionally biased region" description="Polar residues" evidence="1">
    <location>
        <begin position="462"/>
        <end position="471"/>
    </location>
</feature>
<evidence type="ECO:0000313" key="2">
    <source>
        <dbReference type="EMBL" id="GEW69385.1"/>
    </source>
</evidence>
<evidence type="ECO:0000256" key="1">
    <source>
        <dbReference type="SAM" id="MobiDB-lite"/>
    </source>
</evidence>
<feature type="region of interest" description="Disordered" evidence="1">
    <location>
        <begin position="389"/>
        <end position="487"/>
    </location>
</feature>
<name>A0A699GW90_TANCI</name>
<proteinExistence type="predicted"/>
<dbReference type="EMBL" id="BKCJ010069573">
    <property type="protein sequence ID" value="GEW69385.1"/>
    <property type="molecule type" value="Genomic_DNA"/>
</dbReference>
<accession>A0A699GW90</accession>
<dbReference type="AlphaFoldDB" id="A0A699GW90"/>
<organism evidence="2">
    <name type="scientific">Tanacetum cinerariifolium</name>
    <name type="common">Dalmatian daisy</name>
    <name type="synonym">Chrysanthemum cinerariifolium</name>
    <dbReference type="NCBI Taxonomy" id="118510"/>
    <lineage>
        <taxon>Eukaryota</taxon>
        <taxon>Viridiplantae</taxon>
        <taxon>Streptophyta</taxon>
        <taxon>Embryophyta</taxon>
        <taxon>Tracheophyta</taxon>
        <taxon>Spermatophyta</taxon>
        <taxon>Magnoliopsida</taxon>
        <taxon>eudicotyledons</taxon>
        <taxon>Gunneridae</taxon>
        <taxon>Pentapetalae</taxon>
        <taxon>asterids</taxon>
        <taxon>campanulids</taxon>
        <taxon>Asterales</taxon>
        <taxon>Asteraceae</taxon>
        <taxon>Asteroideae</taxon>
        <taxon>Anthemideae</taxon>
        <taxon>Anthemidinae</taxon>
        <taxon>Tanacetum</taxon>
    </lineage>
</organism>
<reference evidence="2" key="1">
    <citation type="journal article" date="2019" name="Sci. Rep.">
        <title>Draft genome of Tanacetum cinerariifolium, the natural source of mosquito coil.</title>
        <authorList>
            <person name="Yamashiro T."/>
            <person name="Shiraishi A."/>
            <person name="Satake H."/>
            <person name="Nakayama K."/>
        </authorList>
    </citation>
    <scope>NUCLEOTIDE SEQUENCE</scope>
</reference>
<comment type="caution">
    <text evidence="2">The sequence shown here is derived from an EMBL/GenBank/DDBJ whole genome shotgun (WGS) entry which is preliminary data.</text>
</comment>
<protein>
    <submittedName>
        <fullName evidence="2">Zinc knuckle CX2CX4HX4C</fullName>
    </submittedName>
</protein>
<sequence>MEDSNNLNLREGNMTRVNLDDLRAHMLIFMGDYAGADFVINRKATRGFINHSFETDNAWKSDASGLIEGDRIRISAMTSRSASVPNTSTTSLWKLPREVMMNPNDEGLTQSPSVSLIAHLPPHQSNVDVAAIFGVSLTTVGDLEVLIKDIDIGKHEGLLFEMNYDKRMIVFDALGAMCDLIEAQSTSNIPNDGLLYNIDDVAALFGVPLNSLKKIIEFTKDLKDTLLNMKKSSPIVDDSMSGKDSVSELIVQSLDINTKSTFYAGVAGASTKDQLTSNSNFRPLVADPVFDGVNISISCKVIKKGRSSFARCLIEVNSEADLMDVVTIGIPSLTGDGFTEETIRVDYEWRLPRCDTSKIFGDVHDHCPKKVVSPHIVTTSNVVTPSVKKTNDGFQTMGKKRKGKSKSTNGVQFVGPLVKQNVRYEPKAPTSEPKMGATNVGNASKSSSMLKSTGTSSKKGNIATSNSYSTLENEEAEETDEPVKKCV</sequence>
<feature type="compositionally biased region" description="Low complexity" evidence="1">
    <location>
        <begin position="444"/>
        <end position="460"/>
    </location>
</feature>
<gene>
    <name evidence="2" type="ORF">Tci_241361</name>
</gene>